<protein>
    <submittedName>
        <fullName evidence="3">Transposase</fullName>
    </submittedName>
</protein>
<reference evidence="1 2" key="2">
    <citation type="submission" date="2018-11" db="EMBL/GenBank/DDBJ databases">
        <authorList>
            <consortium name="Pathogen Informatics"/>
        </authorList>
    </citation>
    <scope>NUCLEOTIDE SEQUENCE [LARGE SCALE GENOMIC DNA]</scope>
</reference>
<dbReference type="WBParaSite" id="NBR_0002170201-mRNA-1">
    <property type="protein sequence ID" value="NBR_0002170201-mRNA-1"/>
    <property type="gene ID" value="NBR_0002170201"/>
</dbReference>
<dbReference type="EMBL" id="UYSL01026731">
    <property type="protein sequence ID" value="VDL85916.1"/>
    <property type="molecule type" value="Genomic_DNA"/>
</dbReference>
<name>A0A0N4YWT0_NIPBR</name>
<proteinExistence type="predicted"/>
<reference evidence="3" key="1">
    <citation type="submission" date="2017-02" db="UniProtKB">
        <authorList>
            <consortium name="WormBaseParasite"/>
        </authorList>
    </citation>
    <scope>IDENTIFICATION</scope>
</reference>
<evidence type="ECO:0000313" key="2">
    <source>
        <dbReference type="Proteomes" id="UP000271162"/>
    </source>
</evidence>
<organism evidence="3">
    <name type="scientific">Nippostrongylus brasiliensis</name>
    <name type="common">Rat hookworm</name>
    <dbReference type="NCBI Taxonomy" id="27835"/>
    <lineage>
        <taxon>Eukaryota</taxon>
        <taxon>Metazoa</taxon>
        <taxon>Ecdysozoa</taxon>
        <taxon>Nematoda</taxon>
        <taxon>Chromadorea</taxon>
        <taxon>Rhabditida</taxon>
        <taxon>Rhabditina</taxon>
        <taxon>Rhabditomorpha</taxon>
        <taxon>Strongyloidea</taxon>
        <taxon>Heligmosomidae</taxon>
        <taxon>Nippostrongylus</taxon>
    </lineage>
</organism>
<accession>A0A0N4YWT0</accession>
<dbReference type="AlphaFoldDB" id="A0A0N4YWT0"/>
<gene>
    <name evidence="1" type="ORF">NBR_LOCUS21703</name>
</gene>
<evidence type="ECO:0000313" key="1">
    <source>
        <dbReference type="EMBL" id="VDL85916.1"/>
    </source>
</evidence>
<keyword evidence="2" id="KW-1185">Reference proteome</keyword>
<dbReference type="Proteomes" id="UP000271162">
    <property type="component" value="Unassembled WGS sequence"/>
</dbReference>
<evidence type="ECO:0000313" key="3">
    <source>
        <dbReference type="WBParaSite" id="NBR_0002170201-mRNA-1"/>
    </source>
</evidence>
<sequence length="114" mass="12906">MIDFRTNFGDEDIVGTIAFMSKTVKVRRTGGSGCHGASHQRAFTKLEKENPEPWLAHNHLCTIWSGLNDEHFYRQLRCGKVSKRSTYSAYCRATLPCAVLQHYSVAMLPRTNVS</sequence>